<keyword evidence="2" id="KW-1185">Reference proteome</keyword>
<dbReference type="Pfam" id="PF05930">
    <property type="entry name" value="Phage_AlpA"/>
    <property type="match status" value="1"/>
</dbReference>
<sequence length="92" mass="10137">MENENMSTNNVLHGEPSAAVPLKFLRLPEVQARTGCSRSTIYLKISDGTFPRPTRLGGGSCRSVAWVESEINEWLRSRIAERDAAAFDGQEG</sequence>
<dbReference type="InterPro" id="IPR052931">
    <property type="entry name" value="Prophage_regulatory_activator"/>
</dbReference>
<proteinExistence type="predicted"/>
<accession>A0ABM7Q6Y7</accession>
<dbReference type="Proteomes" id="UP000681317">
    <property type="component" value="Chromosome"/>
</dbReference>
<dbReference type="Gene3D" id="1.10.238.160">
    <property type="match status" value="1"/>
</dbReference>
<dbReference type="PANTHER" id="PTHR36154:SF1">
    <property type="entry name" value="DNA-BINDING TRANSCRIPTIONAL ACTIVATOR ALPA"/>
    <property type="match status" value="1"/>
</dbReference>
<dbReference type="InterPro" id="IPR010260">
    <property type="entry name" value="AlpA"/>
</dbReference>
<evidence type="ECO:0000313" key="1">
    <source>
        <dbReference type="EMBL" id="BCT93129.1"/>
    </source>
</evidence>
<name>A0ABM7Q6Y7_9GAMM</name>
<evidence type="ECO:0000313" key="2">
    <source>
        <dbReference type="Proteomes" id="UP000681317"/>
    </source>
</evidence>
<dbReference type="PANTHER" id="PTHR36154">
    <property type="entry name" value="DNA-BINDING TRANSCRIPTIONAL ACTIVATOR ALPA"/>
    <property type="match status" value="1"/>
</dbReference>
<gene>
    <name evidence="1" type="ORF">LYSCAS_21530</name>
</gene>
<reference evidence="1 2" key="1">
    <citation type="submission" date="2021-03" db="EMBL/GenBank/DDBJ databases">
        <title>Complete Genome Sequences of Two Lysobacter Strains Isolated from Sea Water (Lysobacter caseinilyticus) and Soil (Lysobacter helvus) in South Korea.</title>
        <authorList>
            <person name="Watanabe Y."/>
            <person name="Arakawa K."/>
        </authorList>
    </citation>
    <scope>NUCLEOTIDE SEQUENCE [LARGE SCALE GENOMIC DNA]</scope>
    <source>
        <strain evidence="1 2">KVB24</strain>
    </source>
</reference>
<organism evidence="1 2">
    <name type="scientific">Noviluteimonas caseinilytica</name>
    <dbReference type="NCBI Taxonomy" id="2675101"/>
    <lineage>
        <taxon>Bacteria</taxon>
        <taxon>Pseudomonadati</taxon>
        <taxon>Pseudomonadota</taxon>
        <taxon>Gammaproteobacteria</taxon>
        <taxon>Lysobacterales</taxon>
        <taxon>Lysobacteraceae</taxon>
        <taxon>Noviluteimonas</taxon>
    </lineage>
</organism>
<evidence type="ECO:0008006" key="3">
    <source>
        <dbReference type="Google" id="ProtNLM"/>
    </source>
</evidence>
<protein>
    <recommendedName>
        <fullName evidence="3">AlpA family transcriptional regulator</fullName>
    </recommendedName>
</protein>
<dbReference type="EMBL" id="AP024545">
    <property type="protein sequence ID" value="BCT93129.1"/>
    <property type="molecule type" value="Genomic_DNA"/>
</dbReference>